<keyword evidence="2" id="KW-1185">Reference proteome</keyword>
<accession>A0ABN8XI70</accession>
<name>A0ABN8XI70_9BACT</name>
<sequence>MQNFFSKEKAIIKSQILSLGKRITLSTTIPVVLFLKTHSGHAYA</sequence>
<organism evidence="1 2">
    <name type="scientific">Candidatus Methylacidiphilum fumarolicum</name>
    <dbReference type="NCBI Taxonomy" id="591154"/>
    <lineage>
        <taxon>Bacteria</taxon>
        <taxon>Pseudomonadati</taxon>
        <taxon>Verrucomicrobiota</taxon>
        <taxon>Methylacidiphilae</taxon>
        <taxon>Methylacidiphilales</taxon>
        <taxon>Methylacidiphilaceae</taxon>
        <taxon>Methylacidiphilum (ex Ratnadevi et al. 2023)</taxon>
    </lineage>
</organism>
<evidence type="ECO:0000313" key="2">
    <source>
        <dbReference type="Proteomes" id="UP001161497"/>
    </source>
</evidence>
<dbReference type="Proteomes" id="UP001161497">
    <property type="component" value="Chromosome"/>
</dbReference>
<reference evidence="1" key="1">
    <citation type="submission" date="2023-03" db="EMBL/GenBank/DDBJ databases">
        <authorList>
            <person name="Cremers G."/>
            <person name="Picone N."/>
        </authorList>
    </citation>
    <scope>NUCLEOTIDE SEQUENCE</scope>
    <source>
        <strain evidence="1">Sample_alias</strain>
    </source>
</reference>
<gene>
    <name evidence="1" type="ORF">MFUM_1760</name>
</gene>
<proteinExistence type="predicted"/>
<dbReference type="EMBL" id="OX458932">
    <property type="protein sequence ID" value="CAI9086086.1"/>
    <property type="molecule type" value="Genomic_DNA"/>
</dbReference>
<evidence type="ECO:0000313" key="1">
    <source>
        <dbReference type="EMBL" id="CAI9086086.1"/>
    </source>
</evidence>
<protein>
    <submittedName>
        <fullName evidence="1">Uncharacterized protein</fullName>
    </submittedName>
</protein>